<name>A0AAU7DD09_9BACT</name>
<evidence type="ECO:0000313" key="2">
    <source>
        <dbReference type="EMBL" id="XBH15195.1"/>
    </source>
</evidence>
<dbReference type="KEGG" id="epl:P4G45_08045"/>
<evidence type="ECO:0000313" key="1">
    <source>
        <dbReference type="EMBL" id="XBH11665.1"/>
    </source>
</evidence>
<gene>
    <name evidence="1" type="ORF">P4G45_08045</name>
    <name evidence="2" type="ORF">P8936_08515</name>
</gene>
<dbReference type="EMBL" id="CP121195">
    <property type="protein sequence ID" value="XBH15195.1"/>
    <property type="molecule type" value="Genomic_DNA"/>
</dbReference>
<sequence length="259" mass="28984">MPELETGFHLLYELKTVEARAQFRAWQKTHPEDPLASASEAASYLFEECYRQGVLTSAFFLDNKRFLSKIPLAPDPERRAAFFAADKQAQDQAQLRLRTNPDDTNALFAMTLSLGMQADYASLIDKQQMESLKKTREADLYAKKLLAIAPDAADAYFTLGKANYVLGSLPGFKRLFLSLLGIHADKRVGIQQLEIAAEHGHYLRPFAKLTLALAAIRERKRDVARAQFKELATEFPENPLFAAELNKVNVPPTAAGPQK</sequence>
<proteinExistence type="predicted"/>
<dbReference type="SUPFAM" id="SSF48452">
    <property type="entry name" value="TPR-like"/>
    <property type="match status" value="1"/>
</dbReference>
<reference evidence="2" key="1">
    <citation type="submission" date="2023-03" db="EMBL/GenBank/DDBJ databases">
        <title>Edaphobacter sp.</title>
        <authorList>
            <person name="Huber K.J."/>
            <person name="Papendorf J."/>
            <person name="Pilke C."/>
            <person name="Bunk B."/>
            <person name="Sproeer C."/>
            <person name="Pester M."/>
        </authorList>
    </citation>
    <scope>NUCLEOTIDE SEQUENCE</scope>
    <source>
        <strain evidence="1">DSM 109919</strain>
        <strain evidence="2">DSM 109920</strain>
    </source>
</reference>
<dbReference type="AlphaFoldDB" id="A0AAU7DD09"/>
<protein>
    <recommendedName>
        <fullName evidence="3">Tetratricopeptide repeat protein</fullName>
    </recommendedName>
</protein>
<dbReference type="InterPro" id="IPR011990">
    <property type="entry name" value="TPR-like_helical_dom_sf"/>
</dbReference>
<dbReference type="Gene3D" id="1.25.40.10">
    <property type="entry name" value="Tetratricopeptide repeat domain"/>
    <property type="match status" value="1"/>
</dbReference>
<dbReference type="EMBL" id="CP121194">
    <property type="protein sequence ID" value="XBH11665.1"/>
    <property type="molecule type" value="Genomic_DNA"/>
</dbReference>
<accession>A0AAU7D2A7</accession>
<dbReference type="RefSeq" id="WP_348269155.1">
    <property type="nucleotide sequence ID" value="NZ_CP121194.1"/>
</dbReference>
<organism evidence="2">
    <name type="scientific">Edaphobacter paludis</name>
    <dbReference type="NCBI Taxonomy" id="3035702"/>
    <lineage>
        <taxon>Bacteria</taxon>
        <taxon>Pseudomonadati</taxon>
        <taxon>Acidobacteriota</taxon>
        <taxon>Terriglobia</taxon>
        <taxon>Terriglobales</taxon>
        <taxon>Acidobacteriaceae</taxon>
        <taxon>Edaphobacter</taxon>
    </lineage>
</organism>
<evidence type="ECO:0008006" key="3">
    <source>
        <dbReference type="Google" id="ProtNLM"/>
    </source>
</evidence>
<accession>A0AAU7DD09</accession>